<accession>A0A835N832</accession>
<proteinExistence type="predicted"/>
<evidence type="ECO:0000313" key="2">
    <source>
        <dbReference type="Proteomes" id="UP000657918"/>
    </source>
</evidence>
<keyword evidence="2" id="KW-1185">Reference proteome</keyword>
<evidence type="ECO:0000313" key="1">
    <source>
        <dbReference type="EMBL" id="KAF9687859.1"/>
    </source>
</evidence>
<dbReference type="OrthoDB" id="185373at2759"/>
<sequence length="75" mass="8162">MVEMDTQPNGKIREPTPHWKFLKRLVELKESGGVSVSVGPVVVIYNRLSDGLCKVGSQAEGLGLMTNEIAKGMFS</sequence>
<comment type="caution">
    <text evidence="1">The sequence shown here is derived from an EMBL/GenBank/DDBJ whole genome shotgun (WGS) entry which is preliminary data.</text>
</comment>
<gene>
    <name evidence="1" type="ORF">SADUNF_Sadunf02G0137000</name>
</gene>
<dbReference type="Proteomes" id="UP000657918">
    <property type="component" value="Unassembled WGS sequence"/>
</dbReference>
<name>A0A835N832_9ROSI</name>
<dbReference type="EMBL" id="JADGMS010000002">
    <property type="protein sequence ID" value="KAF9687859.1"/>
    <property type="molecule type" value="Genomic_DNA"/>
</dbReference>
<reference evidence="1 2" key="1">
    <citation type="submission" date="2020-10" db="EMBL/GenBank/DDBJ databases">
        <title>Plant Genome Project.</title>
        <authorList>
            <person name="Zhang R.-G."/>
        </authorList>
    </citation>
    <scope>NUCLEOTIDE SEQUENCE [LARGE SCALE GENOMIC DNA]</scope>
    <source>
        <strain evidence="1">FAFU-HL-1</strain>
        <tissue evidence="1">Leaf</tissue>
    </source>
</reference>
<organism evidence="1 2">
    <name type="scientific">Salix dunnii</name>
    <dbReference type="NCBI Taxonomy" id="1413687"/>
    <lineage>
        <taxon>Eukaryota</taxon>
        <taxon>Viridiplantae</taxon>
        <taxon>Streptophyta</taxon>
        <taxon>Embryophyta</taxon>
        <taxon>Tracheophyta</taxon>
        <taxon>Spermatophyta</taxon>
        <taxon>Magnoliopsida</taxon>
        <taxon>eudicotyledons</taxon>
        <taxon>Gunneridae</taxon>
        <taxon>Pentapetalae</taxon>
        <taxon>rosids</taxon>
        <taxon>fabids</taxon>
        <taxon>Malpighiales</taxon>
        <taxon>Salicaceae</taxon>
        <taxon>Saliceae</taxon>
        <taxon>Salix</taxon>
    </lineage>
</organism>
<protein>
    <submittedName>
        <fullName evidence="1">Uncharacterized protein</fullName>
    </submittedName>
</protein>
<dbReference type="AlphaFoldDB" id="A0A835N832"/>